<proteinExistence type="predicted"/>
<dbReference type="Ensembl" id="ENSSGRT00000070013.1">
    <property type="protein sequence ID" value="ENSSGRP00000065677.1"/>
    <property type="gene ID" value="ENSSGRG00000033789.1"/>
</dbReference>
<feature type="domain" description="UPAR/Ly6" evidence="2">
    <location>
        <begin position="35"/>
        <end position="116"/>
    </location>
</feature>
<evidence type="ECO:0000259" key="2">
    <source>
        <dbReference type="Pfam" id="PF00021"/>
    </source>
</evidence>
<dbReference type="Gene3D" id="2.10.60.10">
    <property type="entry name" value="CD59"/>
    <property type="match status" value="1"/>
</dbReference>
<dbReference type="InterPro" id="IPR045860">
    <property type="entry name" value="Snake_toxin-like_sf"/>
</dbReference>
<evidence type="ECO:0000313" key="3">
    <source>
        <dbReference type="Ensembl" id="ENSSGRP00000065677.1"/>
    </source>
</evidence>
<protein>
    <recommendedName>
        <fullName evidence="2">UPAR/Ly6 domain-containing protein</fullName>
    </recommendedName>
</protein>
<dbReference type="PANTHER" id="PTHR16983">
    <property type="entry name" value="UPAR/LY6 DOMAIN-CONTAINING PROTEIN"/>
    <property type="match status" value="1"/>
</dbReference>
<dbReference type="Pfam" id="PF00021">
    <property type="entry name" value="UPAR_LY6"/>
    <property type="match status" value="1"/>
</dbReference>
<keyword evidence="4" id="KW-1185">Reference proteome</keyword>
<dbReference type="SUPFAM" id="SSF57302">
    <property type="entry name" value="Snake toxin-like"/>
    <property type="match status" value="1"/>
</dbReference>
<name>A0A672PPJ5_SINGR</name>
<dbReference type="PANTHER" id="PTHR16983:SF10">
    <property type="entry name" value="PROTEIN QUIVER"/>
    <property type="match status" value="1"/>
</dbReference>
<reference evidence="3" key="1">
    <citation type="submission" date="2025-08" db="UniProtKB">
        <authorList>
            <consortium name="Ensembl"/>
        </authorList>
    </citation>
    <scope>IDENTIFICATION</scope>
</reference>
<dbReference type="Proteomes" id="UP000472262">
    <property type="component" value="Unassembled WGS sequence"/>
</dbReference>
<reference evidence="3" key="2">
    <citation type="submission" date="2025-09" db="UniProtKB">
        <authorList>
            <consortium name="Ensembl"/>
        </authorList>
    </citation>
    <scope>IDENTIFICATION</scope>
</reference>
<dbReference type="AlphaFoldDB" id="A0A672PPJ5"/>
<evidence type="ECO:0000313" key="4">
    <source>
        <dbReference type="Proteomes" id="UP000472262"/>
    </source>
</evidence>
<evidence type="ECO:0000256" key="1">
    <source>
        <dbReference type="ARBA" id="ARBA00022729"/>
    </source>
</evidence>
<dbReference type="InterPro" id="IPR016054">
    <property type="entry name" value="LY6_UPA_recep-like"/>
</dbReference>
<sequence>MDLRVSVVLLFIFLTGGTKHCKYLIMYYLVHKGRSLNCYMCSSAQGRTCEAKVQICGDGFSKCQSQTIEQSIGKSSSTKLSIKTKQCALRCEAGTQQLPTGGTVTTHCCDTDLCNAAGNVLYIIMCLIFPTVT</sequence>
<dbReference type="InterPro" id="IPR051110">
    <property type="entry name" value="Ly-6/neurotoxin-like_GPI-ap"/>
</dbReference>
<keyword evidence="1" id="KW-0732">Signal</keyword>
<accession>A0A672PPJ5</accession>
<organism evidence="3 4">
    <name type="scientific">Sinocyclocheilus grahami</name>
    <name type="common">Dianchi golden-line fish</name>
    <name type="synonym">Barbus grahami</name>
    <dbReference type="NCBI Taxonomy" id="75366"/>
    <lineage>
        <taxon>Eukaryota</taxon>
        <taxon>Metazoa</taxon>
        <taxon>Chordata</taxon>
        <taxon>Craniata</taxon>
        <taxon>Vertebrata</taxon>
        <taxon>Euteleostomi</taxon>
        <taxon>Actinopterygii</taxon>
        <taxon>Neopterygii</taxon>
        <taxon>Teleostei</taxon>
        <taxon>Ostariophysi</taxon>
        <taxon>Cypriniformes</taxon>
        <taxon>Cyprinidae</taxon>
        <taxon>Cyprininae</taxon>
        <taxon>Sinocyclocheilus</taxon>
    </lineage>
</organism>
<dbReference type="InParanoid" id="A0A672PPJ5"/>